<accession>D0I6J7</accession>
<sequence length="50" mass="5404">MADVQLNSKMTDAEADRVVEFLKSLNGEMPQIIVPNLPPSGPQTPRPDVG</sequence>
<evidence type="ECO:0000313" key="1">
    <source>
        <dbReference type="EMBL" id="EEY72266.1"/>
    </source>
</evidence>
<dbReference type="AlphaFoldDB" id="D0I6J7"/>
<dbReference type="Proteomes" id="UP000003604">
    <property type="component" value="Unassembled WGS sequence"/>
</dbReference>
<evidence type="ECO:0008006" key="3">
    <source>
        <dbReference type="Google" id="ProtNLM"/>
    </source>
</evidence>
<proteinExistence type="predicted"/>
<dbReference type="Gene3D" id="1.10.760.10">
    <property type="entry name" value="Cytochrome c-like domain"/>
    <property type="match status" value="1"/>
</dbReference>
<dbReference type="OrthoDB" id="9805202at2"/>
<protein>
    <recommendedName>
        <fullName evidence="3">Cytochrome c551 peroxidase</fullName>
    </recommendedName>
</protein>
<comment type="caution">
    <text evidence="1">The sequence shown here is derived from an EMBL/GenBank/DDBJ whole genome shotgun (WGS) entry which is preliminary data.</text>
</comment>
<dbReference type="GO" id="GO:0020037">
    <property type="term" value="F:heme binding"/>
    <property type="evidence" value="ECO:0007669"/>
    <property type="project" value="InterPro"/>
</dbReference>
<dbReference type="RefSeq" id="WP_005503143.1">
    <property type="nucleotide sequence ID" value="NZ_ADAQ01000011.1"/>
</dbReference>
<name>D0I6J7_GRIHO</name>
<keyword evidence="2" id="KW-1185">Reference proteome</keyword>
<organism evidence="1 2">
    <name type="scientific">Grimontia hollisae CIP 101886</name>
    <dbReference type="NCBI Taxonomy" id="675812"/>
    <lineage>
        <taxon>Bacteria</taxon>
        <taxon>Pseudomonadati</taxon>
        <taxon>Pseudomonadota</taxon>
        <taxon>Gammaproteobacteria</taxon>
        <taxon>Vibrionales</taxon>
        <taxon>Vibrionaceae</taxon>
        <taxon>Grimontia</taxon>
    </lineage>
</organism>
<dbReference type="GO" id="GO:0009055">
    <property type="term" value="F:electron transfer activity"/>
    <property type="evidence" value="ECO:0007669"/>
    <property type="project" value="InterPro"/>
</dbReference>
<dbReference type="GeneID" id="59227121"/>
<evidence type="ECO:0000313" key="2">
    <source>
        <dbReference type="Proteomes" id="UP000003604"/>
    </source>
</evidence>
<dbReference type="InterPro" id="IPR036909">
    <property type="entry name" value="Cyt_c-like_dom_sf"/>
</dbReference>
<gene>
    <name evidence="1" type="ORF">VHA_001364</name>
</gene>
<reference evidence="1 2" key="1">
    <citation type="submission" date="2009-10" db="EMBL/GenBank/DDBJ databases">
        <authorList>
            <consortium name="Los Alamos National Laboratory (LANL)"/>
            <consortium name="National Microbial Pathogen Data Resource (NMPDR)"/>
            <person name="Saunders E.H."/>
            <person name="Munk A.C."/>
            <person name="Tapia R."/>
            <person name="Green L."/>
            <person name="Rogers Y."/>
            <person name="Detter J.C."/>
            <person name="Bruce D."/>
            <person name="Brettin T.S."/>
            <person name="Colwell R.R."/>
            <person name="Huq A."/>
            <person name="Grim C.J."/>
            <person name="Hasan N.A."/>
            <person name="Bartels D."/>
            <person name="Vonstein V."/>
        </authorList>
    </citation>
    <scope>NUCLEOTIDE SEQUENCE [LARGE SCALE GENOMIC DNA]</scope>
    <source>
        <strain evidence="1 2">CIP 101886</strain>
    </source>
</reference>
<dbReference type="EMBL" id="ADAQ01000011">
    <property type="protein sequence ID" value="EEY72266.1"/>
    <property type="molecule type" value="Genomic_DNA"/>
</dbReference>